<name>A0A554W7T2_9BURK</name>
<feature type="region of interest" description="Disordered" evidence="8">
    <location>
        <begin position="482"/>
        <end position="507"/>
    </location>
</feature>
<dbReference type="FunFam" id="1.10.45.10:FF:000001">
    <property type="entry name" value="D-lactate dehydrogenase mitochondrial"/>
    <property type="match status" value="1"/>
</dbReference>
<keyword evidence="11" id="KW-1185">Reference proteome</keyword>
<reference evidence="10 11" key="1">
    <citation type="submission" date="2019-07" db="EMBL/GenBank/DDBJ databases">
        <title>Tepidimonas alkaliphilus YIM 72238 draft genome.</title>
        <authorList>
            <person name="Da Costa M.S."/>
            <person name="Froufe H.J.C."/>
            <person name="Egas C."/>
            <person name="Albuquerque L."/>
        </authorList>
    </citation>
    <scope>NUCLEOTIDE SEQUENCE [LARGE SCALE GENOMIC DNA]</scope>
    <source>
        <strain evidence="10 11">YIM 72238</strain>
    </source>
</reference>
<evidence type="ECO:0000256" key="2">
    <source>
        <dbReference type="ARBA" id="ARBA00008000"/>
    </source>
</evidence>
<dbReference type="EC" id="1.1.2.4" evidence="7"/>
<dbReference type="GO" id="GO:1903457">
    <property type="term" value="P:lactate catabolic process"/>
    <property type="evidence" value="ECO:0007669"/>
    <property type="project" value="TreeGrafter"/>
</dbReference>
<dbReference type="InterPro" id="IPR016166">
    <property type="entry name" value="FAD-bd_PCMH"/>
</dbReference>
<dbReference type="SUPFAM" id="SSF55103">
    <property type="entry name" value="FAD-linked oxidases, C-terminal domain"/>
    <property type="match status" value="1"/>
</dbReference>
<dbReference type="EMBL" id="VJNB01000006">
    <property type="protein sequence ID" value="TSE19629.1"/>
    <property type="molecule type" value="Genomic_DNA"/>
</dbReference>
<feature type="domain" description="FAD-binding PCMH-type" evidence="9">
    <location>
        <begin position="53"/>
        <end position="230"/>
    </location>
</feature>
<evidence type="ECO:0000259" key="9">
    <source>
        <dbReference type="PROSITE" id="PS51387"/>
    </source>
</evidence>
<proteinExistence type="inferred from homology"/>
<comment type="cofactor">
    <cofactor evidence="1">
        <name>FAD</name>
        <dbReference type="ChEBI" id="CHEBI:57692"/>
    </cofactor>
</comment>
<evidence type="ECO:0000256" key="4">
    <source>
        <dbReference type="ARBA" id="ARBA00022827"/>
    </source>
</evidence>
<dbReference type="Pfam" id="PF01565">
    <property type="entry name" value="FAD_binding_4"/>
    <property type="match status" value="1"/>
</dbReference>
<protein>
    <recommendedName>
        <fullName evidence="7">D-lactate dehydrogenase (cytochrome)</fullName>
        <ecNumber evidence="7">1.1.2.4</ecNumber>
    </recommendedName>
</protein>
<dbReference type="Gene3D" id="1.10.45.10">
    <property type="entry name" value="Vanillyl-alcohol Oxidase, Chain A, domain 4"/>
    <property type="match status" value="1"/>
</dbReference>
<dbReference type="RefSeq" id="WP_143890367.1">
    <property type="nucleotide sequence ID" value="NZ_VJNB01000006.1"/>
</dbReference>
<comment type="caution">
    <text evidence="10">The sequence shown here is derived from an EMBL/GenBank/DDBJ whole genome shotgun (WGS) entry which is preliminary data.</text>
</comment>
<gene>
    <name evidence="10" type="ORF">Talka_01348</name>
</gene>
<accession>A0A554W7T2</accession>
<dbReference type="InterPro" id="IPR036318">
    <property type="entry name" value="FAD-bd_PCMH-like_sf"/>
</dbReference>
<evidence type="ECO:0000256" key="5">
    <source>
        <dbReference type="ARBA" id="ARBA00022946"/>
    </source>
</evidence>
<keyword evidence="5" id="KW-0809">Transit peptide</keyword>
<evidence type="ECO:0000256" key="6">
    <source>
        <dbReference type="ARBA" id="ARBA00023002"/>
    </source>
</evidence>
<keyword evidence="6 10" id="KW-0560">Oxidoreductase</keyword>
<sequence length="507" mass="53254">MNAPLTAPLLPDVQSRPVPPEALAALQARFGAQLSTALAVRAQHGRDESAFTHVPPPAAVLFAQSTQDVADAMRLAAHWTIPVIPFGAGSSLEGQVLAVQGGLALDLTRMNRVLAVHAEDLTATVQPGVTRQQLNEAVRHLGLFFPIDPGADATLGGMTATRASGTNAVRYGTMRDNVLALEVVTASGAVVRTGTRARKSSAGYDLTRLFVGSEGTLGVFTEITLRLYPLPEAVSAAVCSFPSVEAAVRTTMAIIQMGVPIARCELLDARTVRAVNRHSQLSLREEPMLLMEFHGSPTGVREQAETVQALAAEHGGQAFEWASTPEARTRLWTARHHAYFAAVQSRPGCRCITTDVCVPISQLADHVTAAVAEADAAGLPYFLVGHVGDGNFHMGYLIDPDDAGERARAEALNAALVQRAIAGGGTCTGEHGVGLHKMGFLRAEAGEEALALMRAIKRALDPHNILNPGKILEGFAAPAVADRAKADGHPGSATPPSAATQRPQTPG</sequence>
<dbReference type="GO" id="GO:0008720">
    <property type="term" value="F:D-lactate dehydrogenase (NAD+) activity"/>
    <property type="evidence" value="ECO:0007669"/>
    <property type="project" value="TreeGrafter"/>
</dbReference>
<keyword evidence="4" id="KW-0274">FAD</keyword>
<dbReference type="InterPro" id="IPR006094">
    <property type="entry name" value="Oxid_FAD_bind_N"/>
</dbReference>
<evidence type="ECO:0000256" key="1">
    <source>
        <dbReference type="ARBA" id="ARBA00001974"/>
    </source>
</evidence>
<dbReference type="SUPFAM" id="SSF56176">
    <property type="entry name" value="FAD-binding/transporter-associated domain-like"/>
    <property type="match status" value="1"/>
</dbReference>
<dbReference type="OrthoDB" id="8522822at2"/>
<evidence type="ECO:0000256" key="8">
    <source>
        <dbReference type="SAM" id="MobiDB-lite"/>
    </source>
</evidence>
<evidence type="ECO:0000313" key="10">
    <source>
        <dbReference type="EMBL" id="TSE19629.1"/>
    </source>
</evidence>
<evidence type="ECO:0000313" key="11">
    <source>
        <dbReference type="Proteomes" id="UP000315736"/>
    </source>
</evidence>
<dbReference type="Proteomes" id="UP000315736">
    <property type="component" value="Unassembled WGS sequence"/>
</dbReference>
<dbReference type="PANTHER" id="PTHR11748:SF111">
    <property type="entry name" value="D-LACTATE DEHYDROGENASE, MITOCHONDRIAL-RELATED"/>
    <property type="match status" value="1"/>
</dbReference>
<dbReference type="FunFam" id="3.30.465.10:FF:000016">
    <property type="entry name" value="probable D-lactate dehydrogenase, mitochondrial"/>
    <property type="match status" value="1"/>
</dbReference>
<dbReference type="AlphaFoldDB" id="A0A554W7T2"/>
<dbReference type="Gene3D" id="3.30.465.10">
    <property type="match status" value="1"/>
</dbReference>
<dbReference type="InterPro" id="IPR004113">
    <property type="entry name" value="FAD-bd_oxidored_4_C"/>
</dbReference>
<keyword evidence="3" id="KW-0285">Flavoprotein</keyword>
<dbReference type="GO" id="GO:0071949">
    <property type="term" value="F:FAD binding"/>
    <property type="evidence" value="ECO:0007669"/>
    <property type="project" value="InterPro"/>
</dbReference>
<dbReference type="FunFam" id="3.30.70.2740:FF:000001">
    <property type="entry name" value="D-lactate dehydrogenase mitochondrial"/>
    <property type="match status" value="1"/>
</dbReference>
<dbReference type="PROSITE" id="PS51387">
    <property type="entry name" value="FAD_PCMH"/>
    <property type="match status" value="1"/>
</dbReference>
<dbReference type="InterPro" id="IPR016171">
    <property type="entry name" value="Vanillyl_alc_oxidase_C-sub2"/>
</dbReference>
<feature type="compositionally biased region" description="Polar residues" evidence="8">
    <location>
        <begin position="494"/>
        <end position="507"/>
    </location>
</feature>
<dbReference type="InterPro" id="IPR016169">
    <property type="entry name" value="FAD-bd_PCMH_sub2"/>
</dbReference>
<dbReference type="PANTHER" id="PTHR11748">
    <property type="entry name" value="D-LACTATE DEHYDROGENASE"/>
    <property type="match status" value="1"/>
</dbReference>
<organism evidence="10 11">
    <name type="scientific">Tepidimonas alkaliphilus</name>
    <dbReference type="NCBI Taxonomy" id="2588942"/>
    <lineage>
        <taxon>Bacteria</taxon>
        <taxon>Pseudomonadati</taxon>
        <taxon>Pseudomonadota</taxon>
        <taxon>Betaproteobacteria</taxon>
        <taxon>Burkholderiales</taxon>
        <taxon>Tepidimonas</taxon>
    </lineage>
</organism>
<dbReference type="Gene3D" id="3.30.70.2740">
    <property type="match status" value="1"/>
</dbReference>
<evidence type="ECO:0000256" key="7">
    <source>
        <dbReference type="ARBA" id="ARBA00038897"/>
    </source>
</evidence>
<evidence type="ECO:0000256" key="3">
    <source>
        <dbReference type="ARBA" id="ARBA00022630"/>
    </source>
</evidence>
<comment type="similarity">
    <text evidence="2">Belongs to the FAD-binding oxidoreductase/transferase type 4 family.</text>
</comment>
<dbReference type="GO" id="GO:0004458">
    <property type="term" value="F:D-lactate dehydrogenase (cytochrome) activity"/>
    <property type="evidence" value="ECO:0007669"/>
    <property type="project" value="UniProtKB-EC"/>
</dbReference>
<dbReference type="InterPro" id="IPR016164">
    <property type="entry name" value="FAD-linked_Oxase-like_C"/>
</dbReference>
<dbReference type="Pfam" id="PF02913">
    <property type="entry name" value="FAD-oxidase_C"/>
    <property type="match status" value="1"/>
</dbReference>